<gene>
    <name evidence="5" type="ORF">HOV93_00550</name>
</gene>
<dbReference type="PANTHER" id="PTHR43133:SF51">
    <property type="entry name" value="RNA POLYMERASE SIGMA FACTOR"/>
    <property type="match status" value="1"/>
</dbReference>
<dbReference type="EMBL" id="JABRWO010000001">
    <property type="protein sequence ID" value="MBA2112914.1"/>
    <property type="molecule type" value="Genomic_DNA"/>
</dbReference>
<name>A0A7V8V1F3_9BACT</name>
<dbReference type="Gene3D" id="1.10.10.10">
    <property type="entry name" value="Winged helix-like DNA-binding domain superfamily/Winged helix DNA-binding domain"/>
    <property type="match status" value="1"/>
</dbReference>
<dbReference type="InterPro" id="IPR014284">
    <property type="entry name" value="RNA_pol_sigma-70_dom"/>
</dbReference>
<dbReference type="Proteomes" id="UP000551616">
    <property type="component" value="Unassembled WGS sequence"/>
</dbReference>
<evidence type="ECO:0000256" key="1">
    <source>
        <dbReference type="ARBA" id="ARBA00023015"/>
    </source>
</evidence>
<keyword evidence="6" id="KW-1185">Reference proteome</keyword>
<evidence type="ECO:0000259" key="4">
    <source>
        <dbReference type="Pfam" id="PF04542"/>
    </source>
</evidence>
<dbReference type="RefSeq" id="WP_207394447.1">
    <property type="nucleotide sequence ID" value="NZ_JABRWO010000001.1"/>
</dbReference>
<dbReference type="InterPro" id="IPR039425">
    <property type="entry name" value="RNA_pol_sigma-70-like"/>
</dbReference>
<keyword evidence="2" id="KW-0731">Sigma factor</keyword>
<evidence type="ECO:0000256" key="2">
    <source>
        <dbReference type="ARBA" id="ARBA00023082"/>
    </source>
</evidence>
<evidence type="ECO:0000313" key="5">
    <source>
        <dbReference type="EMBL" id="MBA2112914.1"/>
    </source>
</evidence>
<dbReference type="InterPro" id="IPR013325">
    <property type="entry name" value="RNA_pol_sigma_r2"/>
</dbReference>
<evidence type="ECO:0000256" key="3">
    <source>
        <dbReference type="ARBA" id="ARBA00023163"/>
    </source>
</evidence>
<dbReference type="Pfam" id="PF04542">
    <property type="entry name" value="Sigma70_r2"/>
    <property type="match status" value="1"/>
</dbReference>
<organism evidence="5 6">
    <name type="scientific">Bremerella alba</name>
    <dbReference type="NCBI Taxonomy" id="980252"/>
    <lineage>
        <taxon>Bacteria</taxon>
        <taxon>Pseudomonadati</taxon>
        <taxon>Planctomycetota</taxon>
        <taxon>Planctomycetia</taxon>
        <taxon>Pirellulales</taxon>
        <taxon>Pirellulaceae</taxon>
        <taxon>Bremerella</taxon>
    </lineage>
</organism>
<protein>
    <recommendedName>
        <fullName evidence="4">RNA polymerase sigma-70 region 2 domain-containing protein</fullName>
    </recommendedName>
</protein>
<evidence type="ECO:0000313" key="6">
    <source>
        <dbReference type="Proteomes" id="UP000551616"/>
    </source>
</evidence>
<keyword evidence="3" id="KW-0804">Transcription</keyword>
<keyword evidence="1" id="KW-0805">Transcription regulation</keyword>
<dbReference type="GO" id="GO:0006352">
    <property type="term" value="P:DNA-templated transcription initiation"/>
    <property type="evidence" value="ECO:0007669"/>
    <property type="project" value="InterPro"/>
</dbReference>
<dbReference type="GO" id="GO:0016987">
    <property type="term" value="F:sigma factor activity"/>
    <property type="evidence" value="ECO:0007669"/>
    <property type="project" value="UniProtKB-KW"/>
</dbReference>
<dbReference type="Gene3D" id="1.10.1740.10">
    <property type="match status" value="1"/>
</dbReference>
<dbReference type="NCBIfam" id="TIGR02937">
    <property type="entry name" value="sigma70-ECF"/>
    <property type="match status" value="1"/>
</dbReference>
<dbReference type="InterPro" id="IPR036388">
    <property type="entry name" value="WH-like_DNA-bd_sf"/>
</dbReference>
<comment type="caution">
    <text evidence="5">The sequence shown here is derived from an EMBL/GenBank/DDBJ whole genome shotgun (WGS) entry which is preliminary data.</text>
</comment>
<dbReference type="AlphaFoldDB" id="A0A7V8V1F3"/>
<accession>A0A7V8V1F3</accession>
<dbReference type="SUPFAM" id="SSF88946">
    <property type="entry name" value="Sigma2 domain of RNA polymerase sigma factors"/>
    <property type="match status" value="1"/>
</dbReference>
<dbReference type="NCBIfam" id="TIGR02989">
    <property type="entry name" value="Sig-70_gvs1"/>
    <property type="match status" value="1"/>
</dbReference>
<proteinExistence type="predicted"/>
<feature type="domain" description="RNA polymerase sigma-70 region 2" evidence="4">
    <location>
        <begin position="13"/>
        <end position="79"/>
    </location>
</feature>
<dbReference type="InterPro" id="IPR014331">
    <property type="entry name" value="RNA_pol_sigma70_ECF_RHOBA"/>
</dbReference>
<dbReference type="PANTHER" id="PTHR43133">
    <property type="entry name" value="RNA POLYMERASE ECF-TYPE SIGMA FACTO"/>
    <property type="match status" value="1"/>
</dbReference>
<sequence length="176" mass="20560">MEFTKQNEEFVRLYAKAEGRLRRYVGALVPVTSDVDDILQETAIALMRKFDQYDVTQPFFNWACRFALYEVMQHRKRAKTRGRHFSEEVVESIAAEYQQHQQLSDLRKAALSVCLRKLKSQDRKLVELRYFSEETVESLATRIEEPTAKLYRSLARIRYLLANCVRRSLAASEGAS</sequence>
<reference evidence="5 6" key="1">
    <citation type="submission" date="2020-05" db="EMBL/GenBank/DDBJ databases">
        <title>Bremerella alba sp. nov., a novel planctomycete isolated from the surface of the macroalga Fucus spiralis.</title>
        <authorList>
            <person name="Godinho O."/>
            <person name="Botelho R."/>
            <person name="Albuquerque L."/>
            <person name="Wiegand S."/>
            <person name="Da Costa M.S."/>
            <person name="Lobo-Da-Cunha A."/>
            <person name="Jogler C."/>
            <person name="Lage O.M."/>
        </authorList>
    </citation>
    <scope>NUCLEOTIDE SEQUENCE [LARGE SCALE GENOMIC DNA]</scope>
    <source>
        <strain evidence="5 6">FF15</strain>
    </source>
</reference>
<dbReference type="InterPro" id="IPR007627">
    <property type="entry name" value="RNA_pol_sigma70_r2"/>
</dbReference>